<gene>
    <name evidence="11" type="ORF">FAZ98_25620</name>
</gene>
<dbReference type="KEGG" id="pacs:FAZ98_25620"/>
<proteinExistence type="inferred from homology"/>
<evidence type="ECO:0000256" key="4">
    <source>
        <dbReference type="ARBA" id="ARBA00022475"/>
    </source>
</evidence>
<protein>
    <submittedName>
        <fullName evidence="11">MFS transporter</fullName>
    </submittedName>
</protein>
<organism evidence="11 12">
    <name type="scientific">Paraburkholderia acidisoli</name>
    <dbReference type="NCBI Taxonomy" id="2571748"/>
    <lineage>
        <taxon>Bacteria</taxon>
        <taxon>Pseudomonadati</taxon>
        <taxon>Pseudomonadota</taxon>
        <taxon>Betaproteobacteria</taxon>
        <taxon>Burkholderiales</taxon>
        <taxon>Burkholderiaceae</taxon>
        <taxon>Paraburkholderia</taxon>
    </lineage>
</organism>
<feature type="transmembrane region" description="Helical" evidence="9">
    <location>
        <begin position="403"/>
        <end position="422"/>
    </location>
</feature>
<dbReference type="InterPro" id="IPR005829">
    <property type="entry name" value="Sugar_transporter_CS"/>
</dbReference>
<dbReference type="Pfam" id="PF07690">
    <property type="entry name" value="MFS_1"/>
    <property type="match status" value="1"/>
</dbReference>
<dbReference type="FunFam" id="1.20.1250.20:FF:000001">
    <property type="entry name" value="Dicarboxylate MFS transporter"/>
    <property type="match status" value="1"/>
</dbReference>
<dbReference type="InterPro" id="IPR051084">
    <property type="entry name" value="H+-coupled_symporters"/>
</dbReference>
<evidence type="ECO:0000256" key="3">
    <source>
        <dbReference type="ARBA" id="ARBA00022448"/>
    </source>
</evidence>
<feature type="transmembrane region" description="Helical" evidence="9">
    <location>
        <begin position="194"/>
        <end position="212"/>
    </location>
</feature>
<dbReference type="OrthoDB" id="6766492at2"/>
<dbReference type="SUPFAM" id="SSF103473">
    <property type="entry name" value="MFS general substrate transporter"/>
    <property type="match status" value="1"/>
</dbReference>
<keyword evidence="4" id="KW-1003">Cell membrane</keyword>
<dbReference type="GO" id="GO:0005886">
    <property type="term" value="C:plasma membrane"/>
    <property type="evidence" value="ECO:0007669"/>
    <property type="project" value="UniProtKB-SubCell"/>
</dbReference>
<dbReference type="PROSITE" id="PS50850">
    <property type="entry name" value="MFS"/>
    <property type="match status" value="1"/>
</dbReference>
<dbReference type="Proteomes" id="UP000433577">
    <property type="component" value="Chromosome 3"/>
</dbReference>
<dbReference type="GO" id="GO:0015293">
    <property type="term" value="F:symporter activity"/>
    <property type="evidence" value="ECO:0007669"/>
    <property type="project" value="UniProtKB-KW"/>
</dbReference>
<feature type="transmembrane region" description="Helical" evidence="9">
    <location>
        <begin position="21"/>
        <end position="45"/>
    </location>
</feature>
<evidence type="ECO:0000259" key="10">
    <source>
        <dbReference type="PROSITE" id="PS50850"/>
    </source>
</evidence>
<sequence>MASENTVLRRSDAVVASSRRAVAAASVGNILEIYDFIAYGIFAVPISRTFFPASSDFAALILTFITFAVGFLVRPAGALVLGRYADRAGRKKALSLTLLLMAAGTVVPAVCPSYASIGVAAPLLIVLGRLVQGFSAGGEIGGTVAMLIENAPQSRKGLFGSFQQMSQGGGTLIAGLVGLALTSCFTQAQIFGGAWRLAFAFGLLIAPVGWYIRRSVAETPDFEHAQRAPRRALWPQLVEYKGRVLTGVAIMVFWTIATYVSNYFTTYAVREVHLSLFDSYIGQVSYGIAMMTMCPIVGALSDRIGTRAPMLFGAALTAVVAYPLFLLLAHYPSLATLVAVQVAIAFLLACYAACASTVLGSVFPTGFRATGVGLAYAIGVTVFGGFTPVAVTALIGFTGDRLVIGYYLAAAALISCVPVLFISHREGKAAPEAAAVQFE</sequence>
<evidence type="ECO:0000313" key="12">
    <source>
        <dbReference type="Proteomes" id="UP000433577"/>
    </source>
</evidence>
<keyword evidence="7 9" id="KW-1133">Transmembrane helix</keyword>
<evidence type="ECO:0000256" key="8">
    <source>
        <dbReference type="ARBA" id="ARBA00023136"/>
    </source>
</evidence>
<feature type="transmembrane region" description="Helical" evidence="9">
    <location>
        <begin position="374"/>
        <end position="397"/>
    </location>
</feature>
<dbReference type="PANTHER" id="PTHR43528">
    <property type="entry name" value="ALPHA-KETOGLUTARATE PERMEASE"/>
    <property type="match status" value="1"/>
</dbReference>
<feature type="transmembrane region" description="Helical" evidence="9">
    <location>
        <begin position="123"/>
        <end position="148"/>
    </location>
</feature>
<feature type="transmembrane region" description="Helical" evidence="9">
    <location>
        <begin position="312"/>
        <end position="331"/>
    </location>
</feature>
<dbReference type="Gene3D" id="1.20.1250.20">
    <property type="entry name" value="MFS general substrate transporter like domains"/>
    <property type="match status" value="1"/>
</dbReference>
<name>A0A7Z2GP39_9BURK</name>
<evidence type="ECO:0000256" key="5">
    <source>
        <dbReference type="ARBA" id="ARBA00022692"/>
    </source>
</evidence>
<keyword evidence="5 9" id="KW-0812">Transmembrane</keyword>
<comment type="subcellular location">
    <subcellularLocation>
        <location evidence="1">Cell membrane</location>
        <topology evidence="1">Multi-pass membrane protein</topology>
    </subcellularLocation>
</comment>
<evidence type="ECO:0000313" key="11">
    <source>
        <dbReference type="EMBL" id="QGZ65155.1"/>
    </source>
</evidence>
<evidence type="ECO:0000256" key="2">
    <source>
        <dbReference type="ARBA" id="ARBA00008240"/>
    </source>
</evidence>
<keyword evidence="12" id="KW-1185">Reference proteome</keyword>
<dbReference type="PROSITE" id="PS00216">
    <property type="entry name" value="SUGAR_TRANSPORT_1"/>
    <property type="match status" value="1"/>
</dbReference>
<feature type="transmembrane region" description="Helical" evidence="9">
    <location>
        <begin position="280"/>
        <end position="300"/>
    </location>
</feature>
<dbReference type="InterPro" id="IPR036259">
    <property type="entry name" value="MFS_trans_sf"/>
</dbReference>
<evidence type="ECO:0000256" key="6">
    <source>
        <dbReference type="ARBA" id="ARBA00022847"/>
    </source>
</evidence>
<dbReference type="EMBL" id="CP046915">
    <property type="protein sequence ID" value="QGZ65155.1"/>
    <property type="molecule type" value="Genomic_DNA"/>
</dbReference>
<dbReference type="InterPro" id="IPR011701">
    <property type="entry name" value="MFS"/>
</dbReference>
<dbReference type="InterPro" id="IPR020846">
    <property type="entry name" value="MFS_dom"/>
</dbReference>
<evidence type="ECO:0000256" key="1">
    <source>
        <dbReference type="ARBA" id="ARBA00004651"/>
    </source>
</evidence>
<reference evidence="11 12" key="1">
    <citation type="submission" date="2019-12" db="EMBL/GenBank/DDBJ databases">
        <title>Paraburkholderia acidiphila 7Q-K02 sp. nov and Paraburkholderia acidisoli DHF22 sp. nov., two strains isolated from forest soil.</title>
        <authorList>
            <person name="Gao Z."/>
            <person name="Qiu L."/>
        </authorList>
    </citation>
    <scope>NUCLEOTIDE SEQUENCE [LARGE SCALE GENOMIC DNA]</scope>
    <source>
        <strain evidence="11 12">DHF22</strain>
    </source>
</reference>
<keyword evidence="8 9" id="KW-0472">Membrane</keyword>
<feature type="domain" description="Major facilitator superfamily (MFS) profile" evidence="10">
    <location>
        <begin position="21"/>
        <end position="427"/>
    </location>
</feature>
<feature type="transmembrane region" description="Helical" evidence="9">
    <location>
        <begin position="169"/>
        <end position="188"/>
    </location>
</feature>
<feature type="transmembrane region" description="Helical" evidence="9">
    <location>
        <begin position="240"/>
        <end position="260"/>
    </location>
</feature>
<keyword evidence="3" id="KW-0813">Transport</keyword>
<dbReference type="PANTHER" id="PTHR43528:SF3">
    <property type="entry name" value="CITRATE-PROTON SYMPORTER"/>
    <property type="match status" value="1"/>
</dbReference>
<feature type="transmembrane region" description="Helical" evidence="9">
    <location>
        <begin position="93"/>
        <end position="117"/>
    </location>
</feature>
<comment type="similarity">
    <text evidence="2">Belongs to the major facilitator superfamily. Metabolite:H+ Symporter (MHS) family (TC 2.A.1.6) family.</text>
</comment>
<keyword evidence="6" id="KW-0769">Symport</keyword>
<dbReference type="AlphaFoldDB" id="A0A7Z2GP39"/>
<feature type="transmembrane region" description="Helical" evidence="9">
    <location>
        <begin position="57"/>
        <end position="81"/>
    </location>
</feature>
<evidence type="ECO:0000256" key="7">
    <source>
        <dbReference type="ARBA" id="ARBA00022989"/>
    </source>
</evidence>
<accession>A0A7Z2GP39</accession>
<feature type="transmembrane region" description="Helical" evidence="9">
    <location>
        <begin position="337"/>
        <end position="362"/>
    </location>
</feature>
<evidence type="ECO:0000256" key="9">
    <source>
        <dbReference type="SAM" id="Phobius"/>
    </source>
</evidence>